<reference evidence="1 2" key="1">
    <citation type="submission" date="2018-05" db="EMBL/GenBank/DDBJ databases">
        <title>Freshwater and sediment microbial communities from various areas in North America, analyzing microbe dynamics in response to fracking.</title>
        <authorList>
            <person name="Lamendella R."/>
        </authorList>
    </citation>
    <scope>NUCLEOTIDE SEQUENCE [LARGE SCALE GENOMIC DNA]</scope>
    <source>
        <strain evidence="1 2">DB-3</strain>
    </source>
</reference>
<dbReference type="EMBL" id="QGTZ01000002">
    <property type="protein sequence ID" value="PWW43793.1"/>
    <property type="molecule type" value="Genomic_DNA"/>
</dbReference>
<protein>
    <submittedName>
        <fullName evidence="1">Uncharacterized protein</fullName>
    </submittedName>
</protein>
<dbReference type="Proteomes" id="UP000247078">
    <property type="component" value="Unassembled WGS sequence"/>
</dbReference>
<comment type="caution">
    <text evidence="1">The sequence shown here is derived from an EMBL/GenBank/DDBJ whole genome shotgun (WGS) entry which is preliminary data.</text>
</comment>
<dbReference type="RefSeq" id="WP_090999800.1">
    <property type="nucleotide sequence ID" value="NZ_QGTZ01000002.1"/>
</dbReference>
<gene>
    <name evidence="1" type="ORF">DET56_10219</name>
</gene>
<proteinExistence type="predicted"/>
<dbReference type="AlphaFoldDB" id="A0A855YC93"/>
<name>A0A855YC93_9BACL</name>
<organism evidence="1 2">
    <name type="scientific">Paenibacillus pabuli</name>
    <dbReference type="NCBI Taxonomy" id="1472"/>
    <lineage>
        <taxon>Bacteria</taxon>
        <taxon>Bacillati</taxon>
        <taxon>Bacillota</taxon>
        <taxon>Bacilli</taxon>
        <taxon>Bacillales</taxon>
        <taxon>Paenibacillaceae</taxon>
        <taxon>Paenibacillus</taxon>
    </lineage>
</organism>
<accession>A0A855YC93</accession>
<evidence type="ECO:0000313" key="2">
    <source>
        <dbReference type="Proteomes" id="UP000247078"/>
    </source>
</evidence>
<sequence>MSDEPLQEVLLNIGGNTINDVNKMNAHWDDSNDVAEEKYAGSRYVSVGGVLLKKGVREDD</sequence>
<evidence type="ECO:0000313" key="1">
    <source>
        <dbReference type="EMBL" id="PWW43793.1"/>
    </source>
</evidence>